<dbReference type="Proteomes" id="UP000469452">
    <property type="component" value="Unassembled WGS sequence"/>
</dbReference>
<dbReference type="GO" id="GO:0005524">
    <property type="term" value="F:ATP binding"/>
    <property type="evidence" value="ECO:0007669"/>
    <property type="project" value="UniProtKB-KW"/>
</dbReference>
<evidence type="ECO:0000256" key="8">
    <source>
        <dbReference type="ARBA" id="ARBA00022840"/>
    </source>
</evidence>
<dbReference type="AlphaFoldDB" id="A0A6A5AP43"/>
<evidence type="ECO:0000256" key="2">
    <source>
        <dbReference type="ARBA" id="ARBA00004316"/>
    </source>
</evidence>
<dbReference type="InterPro" id="IPR013602">
    <property type="entry name" value="Dynein_heavy_linker"/>
</dbReference>
<evidence type="ECO:0000313" key="16">
    <source>
        <dbReference type="Proteomes" id="UP000469452"/>
    </source>
</evidence>
<keyword evidence="10" id="KW-0175">Coiled coil</keyword>
<reference evidence="15 16" key="1">
    <citation type="submission" date="2019-06" db="EMBL/GenBank/DDBJ databases">
        <title>Genomics analysis of Aphanomyces spp. identifies a new class of oomycete effector associated with host adaptation.</title>
        <authorList>
            <person name="Gaulin E."/>
        </authorList>
    </citation>
    <scope>NUCLEOTIDE SEQUENCE [LARGE SCALE GENOMIC DNA]</scope>
    <source>
        <strain evidence="15 16">E</strain>
    </source>
</reference>
<evidence type="ECO:0000256" key="10">
    <source>
        <dbReference type="ARBA" id="ARBA00023054"/>
    </source>
</evidence>
<protein>
    <recommendedName>
        <fullName evidence="14">Dynein heavy chain linker domain-containing protein</fullName>
    </recommendedName>
</protein>
<dbReference type="GO" id="GO:0045505">
    <property type="term" value="F:dynein intermediate chain binding"/>
    <property type="evidence" value="ECO:0007669"/>
    <property type="project" value="InterPro"/>
</dbReference>
<comment type="caution">
    <text evidence="15">The sequence shown here is derived from an EMBL/GenBank/DDBJ whole genome shotgun (WGS) entry which is preliminary data.</text>
</comment>
<keyword evidence="12" id="KW-0206">Cytoskeleton</keyword>
<dbReference type="Gene3D" id="1.20.140.100">
    <property type="entry name" value="Dynein heavy chain, N-terminal domain 2"/>
    <property type="match status" value="1"/>
</dbReference>
<dbReference type="InterPro" id="IPR042222">
    <property type="entry name" value="Dynein_2_N"/>
</dbReference>
<dbReference type="FunFam" id="1.10.287.2620:FF:000001">
    <property type="entry name" value="Cytoplasmic dynein heavy chain 1"/>
    <property type="match status" value="1"/>
</dbReference>
<feature type="domain" description="Dynein heavy chain linker" evidence="14">
    <location>
        <begin position="51"/>
        <end position="448"/>
    </location>
</feature>
<dbReference type="Gene3D" id="1.10.287.2620">
    <property type="match status" value="1"/>
</dbReference>
<organism evidence="15 16">
    <name type="scientific">Aphanomyces astaci</name>
    <name type="common">Crayfish plague agent</name>
    <dbReference type="NCBI Taxonomy" id="112090"/>
    <lineage>
        <taxon>Eukaryota</taxon>
        <taxon>Sar</taxon>
        <taxon>Stramenopiles</taxon>
        <taxon>Oomycota</taxon>
        <taxon>Saprolegniomycetes</taxon>
        <taxon>Saprolegniales</taxon>
        <taxon>Verrucalvaceae</taxon>
        <taxon>Aphanomyces</taxon>
    </lineage>
</organism>
<dbReference type="PANTHER" id="PTHR45703">
    <property type="entry name" value="DYNEIN HEAVY CHAIN"/>
    <property type="match status" value="1"/>
</dbReference>
<comment type="subcellular location">
    <subcellularLocation>
        <location evidence="2">Cell projection</location>
    </subcellularLocation>
    <subcellularLocation>
        <location evidence="1">Cytoplasm</location>
        <location evidence="1">Cytoskeleton</location>
    </subcellularLocation>
</comment>
<keyword evidence="5" id="KW-0493">Microtubule</keyword>
<gene>
    <name evidence="15" type="ORF">AaE_003911</name>
</gene>
<evidence type="ECO:0000256" key="7">
    <source>
        <dbReference type="ARBA" id="ARBA00022741"/>
    </source>
</evidence>
<dbReference type="InterPro" id="IPR042228">
    <property type="entry name" value="Dynein_linker_3"/>
</dbReference>
<evidence type="ECO:0000256" key="3">
    <source>
        <dbReference type="ARBA" id="ARBA00008887"/>
    </source>
</evidence>
<evidence type="ECO:0000256" key="5">
    <source>
        <dbReference type="ARBA" id="ARBA00022701"/>
    </source>
</evidence>
<sequence>ATNFDETGIVLGELDVVKQRLGQLEELSKQYSEYQTLFNIDPYNYVNLTTTMDYYNTVEALWTAVDKWNDQQRNVLHNPFVDIQVEELAKDVAVAFKDAYAMHKKLSNDVTALLKDKAAEFKLKIPTILELGSPSMKDRHWEKIFKALNQPWYPGIAFTLDNLIAYDIFEFKDLVSEISATSSGEAQIEASLNKIKLGWEQTKFTCIPHRDSKEMFILGGLEDILMLLEDNQVTLQTMMGSRFILGVKDEVDRWNKKLALLSETLDEWVTCQRNWMYLETIFCAEDIQKQLPIEAQKFQLVDKNWRTTMVRTNDDPSVLKAVENGSEMLDQFKVSNQLLEEIQKSLEDYLETKRMAFPRFYFLSNDELLEILSQTRDPRAVQPHLSKCFDAIKSVHFETLPGQSTPSNRITAMVSAEGERVTFPNVVVAQGPVEMWLLEVEKAMRDSLYT</sequence>
<feature type="non-terminal residue" evidence="15">
    <location>
        <position position="450"/>
    </location>
</feature>
<dbReference type="GO" id="GO:0005874">
    <property type="term" value="C:microtubule"/>
    <property type="evidence" value="ECO:0007669"/>
    <property type="project" value="UniProtKB-KW"/>
</dbReference>
<proteinExistence type="inferred from homology"/>
<keyword evidence="13" id="KW-0966">Cell projection</keyword>
<dbReference type="FunFam" id="1.20.140.100:FF:000004">
    <property type="entry name" value="Dynein axonemal heavy chain 6"/>
    <property type="match status" value="1"/>
</dbReference>
<keyword evidence="11" id="KW-0505">Motor protein</keyword>
<dbReference type="Gene3D" id="3.20.180.20">
    <property type="entry name" value="Dynein heavy chain, N-terminal domain 2"/>
    <property type="match status" value="1"/>
</dbReference>
<dbReference type="GO" id="GO:0007018">
    <property type="term" value="P:microtubule-based movement"/>
    <property type="evidence" value="ECO:0007669"/>
    <property type="project" value="InterPro"/>
</dbReference>
<evidence type="ECO:0000256" key="13">
    <source>
        <dbReference type="ARBA" id="ARBA00023273"/>
    </source>
</evidence>
<keyword evidence="4" id="KW-0963">Cytoplasm</keyword>
<evidence type="ECO:0000259" key="14">
    <source>
        <dbReference type="Pfam" id="PF08393"/>
    </source>
</evidence>
<comment type="similarity">
    <text evidence="3">Belongs to the dynein heavy chain family.</text>
</comment>
<evidence type="ECO:0000256" key="12">
    <source>
        <dbReference type="ARBA" id="ARBA00023212"/>
    </source>
</evidence>
<evidence type="ECO:0000256" key="6">
    <source>
        <dbReference type="ARBA" id="ARBA00022737"/>
    </source>
</evidence>
<evidence type="ECO:0000256" key="4">
    <source>
        <dbReference type="ARBA" id="ARBA00022490"/>
    </source>
</evidence>
<dbReference type="EMBL" id="VJMI01009603">
    <property type="protein sequence ID" value="KAF0758513.1"/>
    <property type="molecule type" value="Genomic_DNA"/>
</dbReference>
<dbReference type="Pfam" id="PF08393">
    <property type="entry name" value="DHC_N2"/>
    <property type="match status" value="1"/>
</dbReference>
<name>A0A6A5AP43_APHAT</name>
<dbReference type="PANTHER" id="PTHR45703:SF36">
    <property type="entry name" value="DYNEIN HEAVY CHAIN, CYTOPLASMIC"/>
    <property type="match status" value="1"/>
</dbReference>
<feature type="non-terminal residue" evidence="15">
    <location>
        <position position="1"/>
    </location>
</feature>
<dbReference type="GO" id="GO:0051959">
    <property type="term" value="F:dynein light intermediate chain binding"/>
    <property type="evidence" value="ECO:0007669"/>
    <property type="project" value="InterPro"/>
</dbReference>
<keyword evidence="8" id="KW-0067">ATP-binding</keyword>
<evidence type="ECO:0000256" key="9">
    <source>
        <dbReference type="ARBA" id="ARBA00023017"/>
    </source>
</evidence>
<keyword evidence="6" id="KW-0677">Repeat</keyword>
<evidence type="ECO:0000256" key="11">
    <source>
        <dbReference type="ARBA" id="ARBA00023175"/>
    </source>
</evidence>
<keyword evidence="7" id="KW-0547">Nucleotide-binding</keyword>
<dbReference type="FunFam" id="3.20.180.20:FF:000003">
    <property type="entry name" value="Dynein heavy chain 12, axonemal"/>
    <property type="match status" value="1"/>
</dbReference>
<evidence type="ECO:0000256" key="1">
    <source>
        <dbReference type="ARBA" id="ARBA00004245"/>
    </source>
</evidence>
<accession>A0A6A5AP43</accession>
<dbReference type="GO" id="GO:0030286">
    <property type="term" value="C:dynein complex"/>
    <property type="evidence" value="ECO:0007669"/>
    <property type="project" value="UniProtKB-KW"/>
</dbReference>
<keyword evidence="9" id="KW-0243">Dynein</keyword>
<dbReference type="InterPro" id="IPR026983">
    <property type="entry name" value="DHC"/>
</dbReference>
<evidence type="ECO:0000313" key="15">
    <source>
        <dbReference type="EMBL" id="KAF0758513.1"/>
    </source>
</evidence>
<dbReference type="GO" id="GO:0042995">
    <property type="term" value="C:cell projection"/>
    <property type="evidence" value="ECO:0007669"/>
    <property type="project" value="UniProtKB-SubCell"/>
</dbReference>